<dbReference type="PROSITE" id="PS52004">
    <property type="entry name" value="KS3_2"/>
    <property type="match status" value="1"/>
</dbReference>
<dbReference type="GO" id="GO:0006633">
    <property type="term" value="P:fatty acid biosynthetic process"/>
    <property type="evidence" value="ECO:0007669"/>
    <property type="project" value="TreeGrafter"/>
</dbReference>
<organism evidence="3 4">
    <name type="scientific">Frankliniella fusca</name>
    <dbReference type="NCBI Taxonomy" id="407009"/>
    <lineage>
        <taxon>Eukaryota</taxon>
        <taxon>Metazoa</taxon>
        <taxon>Ecdysozoa</taxon>
        <taxon>Arthropoda</taxon>
        <taxon>Hexapoda</taxon>
        <taxon>Insecta</taxon>
        <taxon>Pterygota</taxon>
        <taxon>Neoptera</taxon>
        <taxon>Paraneoptera</taxon>
        <taxon>Thysanoptera</taxon>
        <taxon>Terebrantia</taxon>
        <taxon>Thripoidea</taxon>
        <taxon>Thripidae</taxon>
        <taxon>Frankliniella</taxon>
    </lineage>
</organism>
<dbReference type="CDD" id="cd00833">
    <property type="entry name" value="PKS"/>
    <property type="match status" value="1"/>
</dbReference>
<reference evidence="3" key="1">
    <citation type="submission" date="2021-07" db="EMBL/GenBank/DDBJ databases">
        <authorList>
            <person name="Catto M.A."/>
            <person name="Jacobson A."/>
            <person name="Kennedy G."/>
            <person name="Labadie P."/>
            <person name="Hunt B.G."/>
            <person name="Srinivasan R."/>
        </authorList>
    </citation>
    <scope>NUCLEOTIDE SEQUENCE</scope>
    <source>
        <strain evidence="3">PL_HMW_Pooled</strain>
        <tissue evidence="3">Head</tissue>
    </source>
</reference>
<dbReference type="Gene3D" id="3.40.47.10">
    <property type="match status" value="1"/>
</dbReference>
<dbReference type="Gene3D" id="3.30.70.3290">
    <property type="match status" value="1"/>
</dbReference>
<accession>A0AAE1HJC3</accession>
<dbReference type="InterPro" id="IPR050091">
    <property type="entry name" value="PKS_NRPS_Biosynth_Enz"/>
</dbReference>
<reference evidence="3" key="2">
    <citation type="journal article" date="2023" name="BMC Genomics">
        <title>Pest status, molecular evolution, and epigenetic factors derived from the genome assembly of Frankliniella fusca, a thysanopteran phytovirus vector.</title>
        <authorList>
            <person name="Catto M.A."/>
            <person name="Labadie P.E."/>
            <person name="Jacobson A.L."/>
            <person name="Kennedy G.G."/>
            <person name="Srinivasan R."/>
            <person name="Hunt B.G."/>
        </authorList>
    </citation>
    <scope>NUCLEOTIDE SEQUENCE</scope>
    <source>
        <strain evidence="3">PL_HMW_Pooled</strain>
    </source>
</reference>
<feature type="domain" description="Ketosynthase family 3 (KS3)" evidence="2">
    <location>
        <begin position="6"/>
        <end position="417"/>
    </location>
</feature>
<dbReference type="GO" id="GO:0004312">
    <property type="term" value="F:fatty acid synthase activity"/>
    <property type="evidence" value="ECO:0007669"/>
    <property type="project" value="TreeGrafter"/>
</dbReference>
<dbReference type="SMART" id="SM00827">
    <property type="entry name" value="PKS_AT"/>
    <property type="match status" value="1"/>
</dbReference>
<evidence type="ECO:0000259" key="2">
    <source>
        <dbReference type="PROSITE" id="PS52004"/>
    </source>
</evidence>
<dbReference type="InterPro" id="IPR001227">
    <property type="entry name" value="Ac_transferase_dom_sf"/>
</dbReference>
<feature type="compositionally biased region" description="Basic and acidic residues" evidence="1">
    <location>
        <begin position="976"/>
        <end position="990"/>
    </location>
</feature>
<dbReference type="InterPro" id="IPR016035">
    <property type="entry name" value="Acyl_Trfase/lysoPLipase"/>
</dbReference>
<keyword evidence="4" id="KW-1185">Reference proteome</keyword>
<dbReference type="SMART" id="SM00825">
    <property type="entry name" value="PKS_KS"/>
    <property type="match status" value="1"/>
</dbReference>
<dbReference type="SUPFAM" id="SSF52151">
    <property type="entry name" value="FabD/lysophospholipase-like"/>
    <property type="match status" value="1"/>
</dbReference>
<evidence type="ECO:0000313" key="3">
    <source>
        <dbReference type="EMBL" id="KAK3922259.1"/>
    </source>
</evidence>
<dbReference type="InterPro" id="IPR032821">
    <property type="entry name" value="PKS_assoc"/>
</dbReference>
<dbReference type="Pfam" id="PF02801">
    <property type="entry name" value="Ketoacyl-synt_C"/>
    <property type="match status" value="1"/>
</dbReference>
<feature type="region of interest" description="Disordered" evidence="1">
    <location>
        <begin position="966"/>
        <end position="996"/>
    </location>
</feature>
<dbReference type="InterPro" id="IPR042104">
    <property type="entry name" value="PKS_dehydratase_sf"/>
</dbReference>
<protein>
    <submittedName>
        <fullName evidence="3">Fatty acid synthase</fullName>
    </submittedName>
</protein>
<dbReference type="PANTHER" id="PTHR43775:SF23">
    <property type="entry name" value="FATTY ACID SYNTHASE 3"/>
    <property type="match status" value="1"/>
</dbReference>
<dbReference type="InterPro" id="IPR016036">
    <property type="entry name" value="Malonyl_transacylase_ACP-bd"/>
</dbReference>
<proteinExistence type="predicted"/>
<dbReference type="Gene3D" id="3.40.366.10">
    <property type="entry name" value="Malonyl-Coenzyme A Acyl Carrier Protein, domain 2"/>
    <property type="match status" value="1"/>
</dbReference>
<dbReference type="Gene3D" id="3.10.129.110">
    <property type="entry name" value="Polyketide synthase dehydratase"/>
    <property type="match status" value="1"/>
</dbReference>
<dbReference type="EMBL" id="JAHWGI010001081">
    <property type="protein sequence ID" value="KAK3922259.1"/>
    <property type="molecule type" value="Genomic_DNA"/>
</dbReference>
<evidence type="ECO:0000313" key="4">
    <source>
        <dbReference type="Proteomes" id="UP001219518"/>
    </source>
</evidence>
<feature type="region of interest" description="Disordered" evidence="1">
    <location>
        <begin position="1136"/>
        <end position="1168"/>
    </location>
</feature>
<dbReference type="Proteomes" id="UP001219518">
    <property type="component" value="Unassembled WGS sequence"/>
</dbReference>
<dbReference type="InterPro" id="IPR020841">
    <property type="entry name" value="PKS_Beta-ketoAc_synthase_dom"/>
</dbReference>
<dbReference type="SUPFAM" id="SSF53901">
    <property type="entry name" value="Thiolase-like"/>
    <property type="match status" value="1"/>
</dbReference>
<dbReference type="SUPFAM" id="SSF55048">
    <property type="entry name" value="Probable ACP-binding domain of malonyl-CoA ACP transacylase"/>
    <property type="match status" value="1"/>
</dbReference>
<dbReference type="Pfam" id="PF00698">
    <property type="entry name" value="Acyl_transf_1"/>
    <property type="match status" value="1"/>
</dbReference>
<evidence type="ECO:0000256" key="1">
    <source>
        <dbReference type="SAM" id="MobiDB-lite"/>
    </source>
</evidence>
<gene>
    <name evidence="3" type="ORF">KUF71_011733</name>
</gene>
<dbReference type="PANTHER" id="PTHR43775">
    <property type="entry name" value="FATTY ACID SYNTHASE"/>
    <property type="match status" value="1"/>
</dbReference>
<dbReference type="InterPro" id="IPR014043">
    <property type="entry name" value="Acyl_transferase_dom"/>
</dbReference>
<dbReference type="Pfam" id="PF16197">
    <property type="entry name" value="KAsynt_C_assoc"/>
    <property type="match status" value="1"/>
</dbReference>
<dbReference type="Pfam" id="PF00109">
    <property type="entry name" value="ketoacyl-synt"/>
    <property type="match status" value="1"/>
</dbReference>
<comment type="caution">
    <text evidence="3">The sequence shown here is derived from an EMBL/GenBank/DDBJ whole genome shotgun (WGS) entry which is preliminary data.</text>
</comment>
<dbReference type="InterPro" id="IPR016039">
    <property type="entry name" value="Thiolase-like"/>
</dbReference>
<name>A0AAE1HJC3_9NEOP</name>
<dbReference type="InterPro" id="IPR014031">
    <property type="entry name" value="Ketoacyl_synth_C"/>
</dbReference>
<dbReference type="InterPro" id="IPR014030">
    <property type="entry name" value="Ketoacyl_synth_N"/>
</dbReference>
<feature type="compositionally biased region" description="Basic and acidic residues" evidence="1">
    <location>
        <begin position="1158"/>
        <end position="1168"/>
    </location>
</feature>
<sequence length="1385" mass="152336">MDHQEKDCVVVAGVGARYPECNNLQEFGDALMNGTDVITDSYERWKPGRLGLVGQTGKVSGIDKFDAVFFGMHRKLTDATDPLSRVLMERVFEAIVDAGINPVKLRGTRTAVFMGTALSESENIFIQTTAEDGFGIMGHNRSMMANRVSYYFDFKGPSYAFDTSFCSGLSALELGKRAIDTGECDYAIVGTATLSFHPEITQHFHDLSMVCPDGVTKPFHKDANGWVRSEGAICMLLQRKSAAKRVYASVEHVKVKKFSKDHNAPLLDIDWHHMSQSLTEFYRELEEMTGITPDDIDYLEAEGAGWKRYDELEVCALDEAICARRTRPLLMGSVMGQMGHAESSSGLMALSKVLIAMERGVIPATQHVDQDSINPALRAVVEGRLQVVTEHTPHQGALFAVNNFGLAHLFGHAVLRANPKTKAALPAPKAMEVLNIKSIDSRRDGGLLLLKPIPKMVFVSARNENRMAGALERLHALTEDDPEYARLMHEVYSMHIYGHLQRAYTFIPHGEGDAALPHEHAPAHGARRPVWFVYSGMGSQWAGMARELLRVPVFRRAVQRCHDALQPHGVNLMHIITTEDPSIFDNILHSFVGIAAVQVGLTDVLTALGIKPDGIIGHSVGELGCGYADGCFTAEQMVLAAHARGRASIETVLIHGTMAAVGLGYEEVKGMLPPTIEVACHNSKTSSTISGPAEDMQRFVTQLKDKGVFAKAVNVSNIAYHSRYIAPAGPKLLSLLQGVLPEPRPRSERWVSTSVLEERWGEPLAQTSSAEYHTNNLLSPVFFEEGSTKIPKDAIAIEIAPHGLLQAILRRSLDPGVTNVPLTRRDAPDGALFLLEAIGKLYLAGLNPQIQNLYDPVEFPVSRGTAPLSPLAEWDHTETWYTGRFSQQTKFIPGENHYPVRALDAEYAPYRDYLWQGRSIMTPAVCLEKVVSAIHEIHDEEVPVVFEDVQFYEILDMPLVVRDSAETIPSSGSQEITDRDYSGDDPEPHGATHPSLCPTEEALVYVMYQRGSGQFEVSSDLHVMARGRAYSPWDGAKGIKKLWSRQPAAQDEGLILSSQDDVYDELWRRGVSVGGKLKALRTVAASQSDVQGRVANLNSAMLQLDALLQVYTLLDSEACAELRVPHRIQRVIVDSDRTLLHEDGPPEEEEQPSQEPQPEQRDAKKAKKEIDRPLLGELVFRLHRATRTLRCANIEVVGVATRPFPAQDERHRLAVDLEKFVAHGDQPADIQSSEALVSAAVQLATQQVALQPLARQSTETVVGLLEGVSAALEQQVRGLARRSGGVLVRRLSPQEAELEAAHCDLLVQAGPGPALLLAPHALLLAELAAGQQARAPAVPEAAVLLQQEQGARRLVLYKRSTIQDFEFAEDLLVHWVFQGTGKIKV</sequence>